<evidence type="ECO:0000313" key="2">
    <source>
        <dbReference type="EMBL" id="KAJ6260293.1"/>
    </source>
</evidence>
<protein>
    <recommendedName>
        <fullName evidence="4">Kinesin light chain</fullName>
    </recommendedName>
</protein>
<dbReference type="InterPro" id="IPR035994">
    <property type="entry name" value="Nucleoside_phosphorylase_sf"/>
</dbReference>
<evidence type="ECO:0000256" key="1">
    <source>
        <dbReference type="SAM" id="MobiDB-lite"/>
    </source>
</evidence>
<dbReference type="Gene3D" id="1.25.40.10">
    <property type="entry name" value="Tetratricopeptide repeat domain"/>
    <property type="match status" value="2"/>
</dbReference>
<dbReference type="PANTHER" id="PTHR46082">
    <property type="entry name" value="ATP/GTP-BINDING PROTEIN-RELATED"/>
    <property type="match status" value="1"/>
</dbReference>
<evidence type="ECO:0000313" key="3">
    <source>
        <dbReference type="Proteomes" id="UP001221413"/>
    </source>
</evidence>
<keyword evidence="3" id="KW-1185">Reference proteome</keyword>
<dbReference type="InterPro" id="IPR053137">
    <property type="entry name" value="NLR-like"/>
</dbReference>
<dbReference type="Proteomes" id="UP001221413">
    <property type="component" value="Unassembled WGS sequence"/>
</dbReference>
<proteinExistence type="predicted"/>
<dbReference type="SUPFAM" id="SSF52540">
    <property type="entry name" value="P-loop containing nucleoside triphosphate hydrolases"/>
    <property type="match status" value="1"/>
</dbReference>
<feature type="compositionally biased region" description="Acidic residues" evidence="1">
    <location>
        <begin position="1048"/>
        <end position="1074"/>
    </location>
</feature>
<dbReference type="SUPFAM" id="SSF48452">
    <property type="entry name" value="TPR-like"/>
    <property type="match status" value="2"/>
</dbReference>
<dbReference type="Pfam" id="PF13424">
    <property type="entry name" value="TPR_12"/>
    <property type="match status" value="2"/>
</dbReference>
<dbReference type="PANTHER" id="PTHR46082:SF6">
    <property type="entry name" value="AAA+ ATPASE DOMAIN-CONTAINING PROTEIN-RELATED"/>
    <property type="match status" value="1"/>
</dbReference>
<dbReference type="Gene3D" id="3.40.50.1580">
    <property type="entry name" value="Nucleoside phosphorylase domain"/>
    <property type="match status" value="1"/>
</dbReference>
<organism evidence="2 3">
    <name type="scientific">Drechslerella dactyloides</name>
    <name type="common">Nematode-trapping fungus</name>
    <name type="synonym">Arthrobotrys dactyloides</name>
    <dbReference type="NCBI Taxonomy" id="74499"/>
    <lineage>
        <taxon>Eukaryota</taxon>
        <taxon>Fungi</taxon>
        <taxon>Dikarya</taxon>
        <taxon>Ascomycota</taxon>
        <taxon>Pezizomycotina</taxon>
        <taxon>Orbiliomycetes</taxon>
        <taxon>Orbiliales</taxon>
        <taxon>Orbiliaceae</taxon>
        <taxon>Drechslerella</taxon>
    </lineage>
</organism>
<dbReference type="Gene3D" id="3.40.50.300">
    <property type="entry name" value="P-loop containing nucleotide triphosphate hydrolases"/>
    <property type="match status" value="1"/>
</dbReference>
<accession>A0AAD6IX48</accession>
<dbReference type="GO" id="GO:0003824">
    <property type="term" value="F:catalytic activity"/>
    <property type="evidence" value="ECO:0007669"/>
    <property type="project" value="InterPro"/>
</dbReference>
<dbReference type="AlphaFoldDB" id="A0AAD6IX48"/>
<feature type="region of interest" description="Disordered" evidence="1">
    <location>
        <begin position="1045"/>
        <end position="1093"/>
    </location>
</feature>
<name>A0AAD6IX48_DREDA</name>
<dbReference type="InterPro" id="IPR027417">
    <property type="entry name" value="P-loop_NTPase"/>
</dbReference>
<dbReference type="GO" id="GO:0009116">
    <property type="term" value="P:nucleoside metabolic process"/>
    <property type="evidence" value="ECO:0007669"/>
    <property type="project" value="InterPro"/>
</dbReference>
<sequence>MVKKVGREMRISVLADLLFGLKICDGALEDRWFESKIAQELDRLDPILSHFFELQQGKVPESGYDGHGQTIVDQSDTLQTPTRPANRRGFEVAIICTLPFEADAVEALFNHYWDNNRPPYDKAPGNPNAYSTGAISCHNIVLTYIPAIGKVNRTIVTTNYQTNFPNIKLVVVVGICSIILINPKDNKIILNNIIISKDIIQYSFRREIPAQFIQKDTLPNLFDRHRTEMCALLALMTLKKPQARQKLEVKITSFINVLQGTLELATEYPSTTHNRLFKATYHHITYRMSYKEYSCSGELISHRHLKHDSPLPAIHFSLITSSNTVMKDSGTRDNIARKQGIVGFEMEGAVGVWDVLPCVVIKGVCDYADGHKMKAWQRYAAATAAACMKAFLEHLIPSSLVLVPYPRNESFVGRAAIMQELEQLPLNSITSQRRVSLFGLGGIGKTQIALEYAYRVKGNWPDVSIFWVHAANAQLFYQSYTSIAFECRIPDYDADDPKTDVLLLVKRWLESKDPGSWLMIIDDADYVLNFVGGAVADMFSLGKNTDCYLPECAHGLILVTTRDQEAALKLAKGTQSIEVSKMDNNDSDQLLRAALEASDLKSDELSELSSRLEYLPVALTQAASFIKENSITVSRYLESLDMNSQHLINLLSQGSETSPTDSEMTRAVIERWIRSFEHIRFQNAFAGELLSLMSFFDQQAIPIEFLVSYDEQQEESRGEMQLAEALDLLKACSGITEGRGYNLNVHPLVQLVTRKWLDRCETTGRFAGSALLAVSQAFPYGRYENWARCREYLLHVYAVLEYEGSLPRNEKLCRATLLHRTGAYLYHQGKWRDAERLQLEAIETRRVMLGEEDPDTLASMNNLASTYWDQGRWKEAEELEVRIADAHKATFGADHLETLVNMSNLATTYWGQGQWKEAEELQVQVMEARKVQLGADHLDTLTCMSNLASIYNSQGRRKEAEELAAQVMDARKANLGPDHPDTLNSMSNLAAIWEGQGRLDEAIDLMGQCVQLRQEVLGSNHPCTVSSLSVLHEWEAQYLNETSVLESTDAEPEPAIQDEEPTDAEPAIQDEELTDGAPEPAIRDEESTSNLAT</sequence>
<evidence type="ECO:0008006" key="4">
    <source>
        <dbReference type="Google" id="ProtNLM"/>
    </source>
</evidence>
<comment type="caution">
    <text evidence="2">The sequence shown here is derived from an EMBL/GenBank/DDBJ whole genome shotgun (WGS) entry which is preliminary data.</text>
</comment>
<dbReference type="EMBL" id="JAQGDS010000005">
    <property type="protein sequence ID" value="KAJ6260293.1"/>
    <property type="molecule type" value="Genomic_DNA"/>
</dbReference>
<dbReference type="Pfam" id="PF13374">
    <property type="entry name" value="TPR_10"/>
    <property type="match status" value="1"/>
</dbReference>
<reference evidence="2" key="1">
    <citation type="submission" date="2023-01" db="EMBL/GenBank/DDBJ databases">
        <title>The chitinases involved in constricting ring structure development in the nematode-trapping fungus Drechslerella dactyloides.</title>
        <authorList>
            <person name="Wang R."/>
            <person name="Zhang L."/>
            <person name="Tang P."/>
            <person name="Li S."/>
            <person name="Liang L."/>
        </authorList>
    </citation>
    <scope>NUCLEOTIDE SEQUENCE</scope>
    <source>
        <strain evidence="2">YMF1.00031</strain>
    </source>
</reference>
<dbReference type="SUPFAM" id="SSF53167">
    <property type="entry name" value="Purine and uridine phosphorylases"/>
    <property type="match status" value="1"/>
</dbReference>
<dbReference type="InterPro" id="IPR011990">
    <property type="entry name" value="TPR-like_helical_dom_sf"/>
</dbReference>
<gene>
    <name evidence="2" type="ORF">Dda_4518</name>
</gene>